<reference evidence="11 12" key="1">
    <citation type="submission" date="2019-06" db="EMBL/GenBank/DDBJ databases">
        <authorList>
            <person name="Li J."/>
        </authorList>
    </citation>
    <scope>NUCLEOTIDE SEQUENCE [LARGE SCALE GENOMIC DNA]</scope>
    <source>
        <strain evidence="11 12">LMG 28165</strain>
    </source>
</reference>
<evidence type="ECO:0000256" key="3">
    <source>
        <dbReference type="ARBA" id="ARBA00022741"/>
    </source>
</evidence>
<dbReference type="AlphaFoldDB" id="A0A5C4U565"/>
<feature type="binding site" evidence="7">
    <location>
        <begin position="7"/>
        <end position="11"/>
    </location>
    <ligand>
        <name>L-glutamate</name>
        <dbReference type="ChEBI" id="CHEBI:29985"/>
    </ligand>
</feature>
<evidence type="ECO:0000256" key="7">
    <source>
        <dbReference type="HAMAP-Rule" id="MF_01428"/>
    </source>
</evidence>
<dbReference type="PANTHER" id="PTHR43311">
    <property type="entry name" value="GLUTAMATE--TRNA LIGASE"/>
    <property type="match status" value="1"/>
</dbReference>
<dbReference type="EC" id="6.1.1.-" evidence="7"/>
<evidence type="ECO:0000256" key="9">
    <source>
        <dbReference type="SAM" id="MobiDB-lite"/>
    </source>
</evidence>
<feature type="binding site" evidence="7">
    <location>
        <position position="124"/>
    </location>
    <ligand>
        <name>Zn(2+)</name>
        <dbReference type="ChEBI" id="CHEBI:29105"/>
    </ligand>
</feature>
<name>A0A5C4U565_9CORY</name>
<dbReference type="HAMAP" id="MF_01428">
    <property type="entry name" value="Glu_Q_tRNA_synth"/>
    <property type="match status" value="1"/>
</dbReference>
<evidence type="ECO:0000256" key="1">
    <source>
        <dbReference type="ARBA" id="ARBA00022598"/>
    </source>
</evidence>
<feature type="short sequence motif" description="'KMSKS' region" evidence="7">
    <location>
        <begin position="246"/>
        <end position="250"/>
    </location>
</feature>
<feature type="short sequence motif" description="'HIGH' region" evidence="7">
    <location>
        <begin position="10"/>
        <end position="20"/>
    </location>
</feature>
<comment type="function">
    <text evidence="7">Catalyzes the tRNA-independent activation of glutamate in presence of ATP and the subsequent transfer of glutamate onto a tRNA(Asp). Glutamate is transferred on the 2-amino-5-(4,5-dihydroxy-2-cyclopenten-1-yl) moiety of the queuosine in the wobble position of the QUC anticodon.</text>
</comment>
<dbReference type="Proteomes" id="UP000312032">
    <property type="component" value="Unassembled WGS sequence"/>
</dbReference>
<dbReference type="GO" id="GO:0006400">
    <property type="term" value="P:tRNA modification"/>
    <property type="evidence" value="ECO:0007669"/>
    <property type="project" value="InterPro"/>
</dbReference>
<feature type="binding site" evidence="7">
    <location>
        <position position="190"/>
    </location>
    <ligand>
        <name>L-glutamate</name>
        <dbReference type="ChEBI" id="CHEBI:29985"/>
    </ligand>
</feature>
<feature type="binding site" evidence="7">
    <location>
        <position position="208"/>
    </location>
    <ligand>
        <name>L-glutamate</name>
        <dbReference type="ChEBI" id="CHEBI:29985"/>
    </ligand>
</feature>
<feature type="binding site" evidence="7">
    <location>
        <position position="120"/>
    </location>
    <ligand>
        <name>Zn(2+)</name>
        <dbReference type="ChEBI" id="CHEBI:29105"/>
    </ligand>
</feature>
<proteinExistence type="inferred from homology"/>
<keyword evidence="4 7" id="KW-0862">Zinc</keyword>
<protein>
    <recommendedName>
        <fullName evidence="7">Glutamyl-Q tRNA(Asp) synthetase</fullName>
        <shortName evidence="7">Glu-Q-RSs</shortName>
        <ecNumber evidence="7">6.1.1.-</ecNumber>
    </recommendedName>
</protein>
<dbReference type="InterPro" id="IPR049940">
    <property type="entry name" value="GluQ/Sye"/>
</dbReference>
<dbReference type="PANTHER" id="PTHR43311:SF1">
    <property type="entry name" value="GLUTAMYL-Q TRNA(ASP) SYNTHETASE"/>
    <property type="match status" value="1"/>
</dbReference>
<dbReference type="GO" id="GO:0006424">
    <property type="term" value="P:glutamyl-tRNA aminoacylation"/>
    <property type="evidence" value="ECO:0007669"/>
    <property type="project" value="InterPro"/>
</dbReference>
<gene>
    <name evidence="7" type="primary">gluQ</name>
    <name evidence="11" type="ORF">FHE74_06905</name>
</gene>
<keyword evidence="1 7" id="KW-0436">Ligase</keyword>
<dbReference type="Gene3D" id="3.40.50.620">
    <property type="entry name" value="HUPs"/>
    <property type="match status" value="1"/>
</dbReference>
<dbReference type="GO" id="GO:0005829">
    <property type="term" value="C:cytosol"/>
    <property type="evidence" value="ECO:0007669"/>
    <property type="project" value="TreeGrafter"/>
</dbReference>
<keyword evidence="3 7" id="KW-0547">Nucleotide-binding</keyword>
<dbReference type="PRINTS" id="PR00987">
    <property type="entry name" value="TRNASYNTHGLU"/>
</dbReference>
<dbReference type="RefSeq" id="WP_139465770.1">
    <property type="nucleotide sequence ID" value="NZ_VDHJ01000008.1"/>
</dbReference>
<feature type="domain" description="Glutamyl/glutaminyl-tRNA synthetase class Ib catalytic" evidence="10">
    <location>
        <begin position="7"/>
        <end position="270"/>
    </location>
</feature>
<dbReference type="EMBL" id="VDHJ01000008">
    <property type="protein sequence ID" value="TNL97389.1"/>
    <property type="molecule type" value="Genomic_DNA"/>
</dbReference>
<keyword evidence="6 7" id="KW-0030">Aminoacyl-tRNA synthetase</keyword>
<feature type="binding site" evidence="7">
    <location>
        <position position="101"/>
    </location>
    <ligand>
        <name>Zn(2+)</name>
        <dbReference type="ChEBI" id="CHEBI:29105"/>
    </ligand>
</feature>
<dbReference type="OrthoDB" id="9807503at2"/>
<dbReference type="GO" id="GO:0004818">
    <property type="term" value="F:glutamate-tRNA ligase activity"/>
    <property type="evidence" value="ECO:0007669"/>
    <property type="project" value="TreeGrafter"/>
</dbReference>
<feature type="binding site" evidence="7">
    <location>
        <position position="99"/>
    </location>
    <ligand>
        <name>Zn(2+)</name>
        <dbReference type="ChEBI" id="CHEBI:29105"/>
    </ligand>
</feature>
<dbReference type="GO" id="GO:0008270">
    <property type="term" value="F:zinc ion binding"/>
    <property type="evidence" value="ECO:0007669"/>
    <property type="project" value="UniProtKB-UniRule"/>
</dbReference>
<evidence type="ECO:0000256" key="6">
    <source>
        <dbReference type="ARBA" id="ARBA00023146"/>
    </source>
</evidence>
<comment type="similarity">
    <text evidence="7">Belongs to the class-I aminoacyl-tRNA synthetase family. GluQ subfamily.</text>
</comment>
<keyword evidence="12" id="KW-1185">Reference proteome</keyword>
<evidence type="ECO:0000256" key="2">
    <source>
        <dbReference type="ARBA" id="ARBA00022723"/>
    </source>
</evidence>
<feature type="compositionally biased region" description="Basic and acidic residues" evidence="9">
    <location>
        <begin position="128"/>
        <end position="138"/>
    </location>
</feature>
<feature type="binding site" evidence="7">
    <location>
        <position position="43"/>
    </location>
    <ligand>
        <name>L-glutamate</name>
        <dbReference type="ChEBI" id="CHEBI:29985"/>
    </ligand>
</feature>
<dbReference type="InterPro" id="IPR001412">
    <property type="entry name" value="aa-tRNA-synth_I_CS"/>
</dbReference>
<comment type="caution">
    <text evidence="11">The sequence shown here is derived from an EMBL/GenBank/DDBJ whole genome shotgun (WGS) entry which is preliminary data.</text>
</comment>
<sequence>MTGPAGRYAPSPSGDLHLGNLRTAALAWLFARTTGRDFYLRVEDIDSGRSSLDSAHRQIEDLQSIGLDFDGEVVYQSQRFDRYHAVLDELSARGLTYECYCTRRDIQQAASAPHSAPGSYPGTCRSLSESEREQRRAEVAAQGRAPSLRLRVDAPVHRILDYYAGEFEAPIDDFVLQRGGNIGQAGDFAYNFVVVIDDGDAGIDQVVRGDDLLSSAPRQAYLAQLLGYPVPEYVHVPLVLGPEGKRLAKRDGAVTLRELQQQGVDVPALICQSLGYPEAHTLAQLREVFDPAHLSRDPWTFRP</sequence>
<keyword evidence="2 7" id="KW-0479">Metal-binding</keyword>
<dbReference type="InterPro" id="IPR000924">
    <property type="entry name" value="Glu/Gln-tRNA-synth"/>
</dbReference>
<dbReference type="InterPro" id="IPR014729">
    <property type="entry name" value="Rossmann-like_a/b/a_fold"/>
</dbReference>
<comment type="cofactor">
    <cofactor evidence="7">
        <name>Zn(2+)</name>
        <dbReference type="ChEBI" id="CHEBI:29105"/>
    </cofactor>
    <text evidence="7">Binds 1 zinc ion per subunit.</text>
</comment>
<accession>A0A5C4U565</accession>
<evidence type="ECO:0000256" key="5">
    <source>
        <dbReference type="ARBA" id="ARBA00022840"/>
    </source>
</evidence>
<evidence type="ECO:0000313" key="12">
    <source>
        <dbReference type="Proteomes" id="UP000312032"/>
    </source>
</evidence>
<dbReference type="GO" id="GO:0005524">
    <property type="term" value="F:ATP binding"/>
    <property type="evidence" value="ECO:0007669"/>
    <property type="project" value="UniProtKB-KW"/>
</dbReference>
<dbReference type="InterPro" id="IPR022380">
    <property type="entry name" value="Glu-Q_tRNA(Asp)_Synthase"/>
</dbReference>
<evidence type="ECO:0000259" key="10">
    <source>
        <dbReference type="Pfam" id="PF00749"/>
    </source>
</evidence>
<evidence type="ECO:0000256" key="4">
    <source>
        <dbReference type="ARBA" id="ARBA00022833"/>
    </source>
</evidence>
<keyword evidence="8" id="KW-0648">Protein biosynthesis</keyword>
<feature type="binding site" evidence="7">
    <location>
        <position position="249"/>
    </location>
    <ligand>
        <name>ATP</name>
        <dbReference type="ChEBI" id="CHEBI:30616"/>
    </ligand>
</feature>
<keyword evidence="5 7" id="KW-0067">ATP-binding</keyword>
<dbReference type="NCBIfam" id="NF004315">
    <property type="entry name" value="PRK05710.1-4"/>
    <property type="match status" value="1"/>
</dbReference>
<organism evidence="11 12">
    <name type="scientific">Corynebacterium tapiri</name>
    <dbReference type="NCBI Taxonomy" id="1448266"/>
    <lineage>
        <taxon>Bacteria</taxon>
        <taxon>Bacillati</taxon>
        <taxon>Actinomycetota</taxon>
        <taxon>Actinomycetes</taxon>
        <taxon>Mycobacteriales</taxon>
        <taxon>Corynebacteriaceae</taxon>
        <taxon>Corynebacterium</taxon>
    </lineage>
</organism>
<dbReference type="SUPFAM" id="SSF52374">
    <property type="entry name" value="Nucleotidylyl transferase"/>
    <property type="match status" value="1"/>
</dbReference>
<dbReference type="PROSITE" id="PS00178">
    <property type="entry name" value="AA_TRNA_LIGASE_I"/>
    <property type="match status" value="1"/>
</dbReference>
<dbReference type="InterPro" id="IPR020058">
    <property type="entry name" value="Glu/Gln-tRNA-synth_Ib_cat-dom"/>
</dbReference>
<evidence type="ECO:0000313" key="11">
    <source>
        <dbReference type="EMBL" id="TNL97389.1"/>
    </source>
</evidence>
<evidence type="ECO:0000256" key="8">
    <source>
        <dbReference type="RuleBase" id="RU363037"/>
    </source>
</evidence>
<feature type="region of interest" description="Disordered" evidence="9">
    <location>
        <begin position="112"/>
        <end position="140"/>
    </location>
</feature>
<dbReference type="Pfam" id="PF00749">
    <property type="entry name" value="tRNA-synt_1c"/>
    <property type="match status" value="1"/>
</dbReference>